<evidence type="ECO:0000256" key="2">
    <source>
        <dbReference type="ARBA" id="ARBA00022692"/>
    </source>
</evidence>
<evidence type="ECO:0000256" key="3">
    <source>
        <dbReference type="ARBA" id="ARBA00023136"/>
    </source>
</evidence>
<dbReference type="GeneID" id="25566595"/>
<dbReference type="RefSeq" id="XP_013755811.1">
    <property type="nucleotide sequence ID" value="XM_013900357.1"/>
</dbReference>
<dbReference type="Proteomes" id="UP000054408">
    <property type="component" value="Unassembled WGS sequence"/>
</dbReference>
<protein>
    <recommendedName>
        <fullName evidence="7">ADP,ATP carrier protein</fullName>
    </recommendedName>
</protein>
<proteinExistence type="predicted"/>
<dbReference type="InterPro" id="IPR023395">
    <property type="entry name" value="MCP_dom_sf"/>
</dbReference>
<evidence type="ECO:0000313" key="6">
    <source>
        <dbReference type="Proteomes" id="UP000054408"/>
    </source>
</evidence>
<dbReference type="AlphaFoldDB" id="A0A0L0DHU5"/>
<keyword evidence="4" id="KW-1133">Transmembrane helix</keyword>
<gene>
    <name evidence="5" type="ORF">AMSG_07739</name>
</gene>
<dbReference type="SUPFAM" id="SSF103506">
    <property type="entry name" value="Mitochondrial carrier"/>
    <property type="match status" value="1"/>
</dbReference>
<keyword evidence="3 4" id="KW-0472">Membrane</keyword>
<accession>A0A0L0DHU5</accession>
<dbReference type="EMBL" id="GL349469">
    <property type="protein sequence ID" value="KNC51676.1"/>
    <property type="molecule type" value="Genomic_DNA"/>
</dbReference>
<keyword evidence="6" id="KW-1185">Reference proteome</keyword>
<sequence>MAQAWAGYLTNAVVLIVMHPIVVVSIAQKANLSADERLLPAAKNECDADAGEPKLAESWVATAKEIFAARGIAGFYTAFGEALLGSFLYRSLYLGLYSTMRLDGFTAGVGIAVAPLSCLYHRKAAGAIFTVDQAAALPSRQSSTWALAVSAYHREGPLALWSGALITLLRPFAAFAAQSGAIAGLAVIGM</sequence>
<evidence type="ECO:0000313" key="5">
    <source>
        <dbReference type="EMBL" id="KNC51676.1"/>
    </source>
</evidence>
<dbReference type="Gene3D" id="1.50.40.10">
    <property type="entry name" value="Mitochondrial carrier domain"/>
    <property type="match status" value="1"/>
</dbReference>
<dbReference type="Pfam" id="PF00153">
    <property type="entry name" value="Mito_carr"/>
    <property type="match status" value="1"/>
</dbReference>
<dbReference type="InterPro" id="IPR018108">
    <property type="entry name" value="MCP_transmembrane"/>
</dbReference>
<evidence type="ECO:0000256" key="1">
    <source>
        <dbReference type="ARBA" id="ARBA00004141"/>
    </source>
</evidence>
<keyword evidence="2 4" id="KW-0812">Transmembrane</keyword>
<organism evidence="5 6">
    <name type="scientific">Thecamonas trahens ATCC 50062</name>
    <dbReference type="NCBI Taxonomy" id="461836"/>
    <lineage>
        <taxon>Eukaryota</taxon>
        <taxon>Apusozoa</taxon>
        <taxon>Apusomonadida</taxon>
        <taxon>Apusomonadidae</taxon>
        <taxon>Thecamonas</taxon>
    </lineage>
</organism>
<dbReference type="GO" id="GO:0016020">
    <property type="term" value="C:membrane"/>
    <property type="evidence" value="ECO:0007669"/>
    <property type="project" value="UniProtKB-SubCell"/>
</dbReference>
<feature type="transmembrane region" description="Helical" evidence="4">
    <location>
        <begin position="6"/>
        <end position="27"/>
    </location>
</feature>
<name>A0A0L0DHU5_THETB</name>
<evidence type="ECO:0008006" key="7">
    <source>
        <dbReference type="Google" id="ProtNLM"/>
    </source>
</evidence>
<reference evidence="5 6" key="1">
    <citation type="submission" date="2010-05" db="EMBL/GenBank/DDBJ databases">
        <title>The Genome Sequence of Thecamonas trahens ATCC 50062.</title>
        <authorList>
            <consortium name="The Broad Institute Genome Sequencing Platform"/>
            <person name="Russ C."/>
            <person name="Cuomo C."/>
            <person name="Shea T."/>
            <person name="Young S.K."/>
            <person name="Zeng Q."/>
            <person name="Koehrsen M."/>
            <person name="Haas B."/>
            <person name="Borodovsky M."/>
            <person name="Guigo R."/>
            <person name="Alvarado L."/>
            <person name="Berlin A."/>
            <person name="Bochicchio J."/>
            <person name="Borenstein D."/>
            <person name="Chapman S."/>
            <person name="Chen Z."/>
            <person name="Freedman E."/>
            <person name="Gellesch M."/>
            <person name="Goldberg J."/>
            <person name="Griggs A."/>
            <person name="Gujja S."/>
            <person name="Heilman E."/>
            <person name="Heiman D."/>
            <person name="Hepburn T."/>
            <person name="Howarth C."/>
            <person name="Jen D."/>
            <person name="Larson L."/>
            <person name="Mehta T."/>
            <person name="Park D."/>
            <person name="Pearson M."/>
            <person name="Roberts A."/>
            <person name="Saif S."/>
            <person name="Shenoy N."/>
            <person name="Sisk P."/>
            <person name="Stolte C."/>
            <person name="Sykes S."/>
            <person name="Thomson T."/>
            <person name="Walk T."/>
            <person name="White J."/>
            <person name="Yandava C."/>
            <person name="Burger G."/>
            <person name="Gray M.W."/>
            <person name="Holland P.W.H."/>
            <person name="King N."/>
            <person name="Lang F.B.F."/>
            <person name="Roger A.J."/>
            <person name="Ruiz-Trillo I."/>
            <person name="Lander E."/>
            <person name="Nusbaum C."/>
        </authorList>
    </citation>
    <scope>NUCLEOTIDE SEQUENCE [LARGE SCALE GENOMIC DNA]</scope>
    <source>
        <strain evidence="5 6">ATCC 50062</strain>
    </source>
</reference>
<comment type="subcellular location">
    <subcellularLocation>
        <location evidence="1">Membrane</location>
        <topology evidence="1">Multi-pass membrane protein</topology>
    </subcellularLocation>
</comment>
<evidence type="ECO:0000256" key="4">
    <source>
        <dbReference type="SAM" id="Phobius"/>
    </source>
</evidence>